<proteinExistence type="predicted"/>
<comment type="caution">
    <text evidence="1">The sequence shown here is derived from an EMBL/GenBank/DDBJ whole genome shotgun (WGS) entry which is preliminary data.</text>
</comment>
<evidence type="ECO:0000313" key="1">
    <source>
        <dbReference type="EMBL" id="KAJ8015092.1"/>
    </source>
</evidence>
<sequence>MDDGLICEKARSVWTSLRDFRLQLIKTARRGPLNAVEIIFMLCVEEKSKGAGERLTSGWMSNLVPDNWFKQ</sequence>
<accession>A0ACC2HGK2</accession>
<reference evidence="1" key="1">
    <citation type="submission" date="2021-05" db="EMBL/GenBank/DDBJ databases">
        <authorList>
            <person name="Pan Q."/>
            <person name="Jouanno E."/>
            <person name="Zahm M."/>
            <person name="Klopp C."/>
            <person name="Cabau C."/>
            <person name="Louis A."/>
            <person name="Berthelot C."/>
            <person name="Parey E."/>
            <person name="Roest Crollius H."/>
            <person name="Montfort J."/>
            <person name="Robinson-Rechavi M."/>
            <person name="Bouchez O."/>
            <person name="Lampietro C."/>
            <person name="Lopez Roques C."/>
            <person name="Donnadieu C."/>
            <person name="Postlethwait J."/>
            <person name="Bobe J."/>
            <person name="Dillon D."/>
            <person name="Chandos A."/>
            <person name="von Hippel F."/>
            <person name="Guiguen Y."/>
        </authorList>
    </citation>
    <scope>NUCLEOTIDE SEQUENCE</scope>
    <source>
        <strain evidence="1">YG-Jan2019</strain>
    </source>
</reference>
<name>A0ACC2HGK2_DALPE</name>
<dbReference type="EMBL" id="CM055729">
    <property type="protein sequence ID" value="KAJ8015092.1"/>
    <property type="molecule type" value="Genomic_DNA"/>
</dbReference>
<evidence type="ECO:0000313" key="2">
    <source>
        <dbReference type="Proteomes" id="UP001157502"/>
    </source>
</evidence>
<organism evidence="1 2">
    <name type="scientific">Dallia pectoralis</name>
    <name type="common">Alaska blackfish</name>
    <dbReference type="NCBI Taxonomy" id="75939"/>
    <lineage>
        <taxon>Eukaryota</taxon>
        <taxon>Metazoa</taxon>
        <taxon>Chordata</taxon>
        <taxon>Craniata</taxon>
        <taxon>Vertebrata</taxon>
        <taxon>Euteleostomi</taxon>
        <taxon>Actinopterygii</taxon>
        <taxon>Neopterygii</taxon>
        <taxon>Teleostei</taxon>
        <taxon>Protacanthopterygii</taxon>
        <taxon>Esociformes</taxon>
        <taxon>Umbridae</taxon>
        <taxon>Dallia</taxon>
    </lineage>
</organism>
<keyword evidence="2" id="KW-1185">Reference proteome</keyword>
<dbReference type="Proteomes" id="UP001157502">
    <property type="component" value="Chromosome 2"/>
</dbReference>
<protein>
    <submittedName>
        <fullName evidence="1">Uncharacterized protein</fullName>
    </submittedName>
</protein>
<gene>
    <name evidence="1" type="ORF">DPEC_G00022550</name>
</gene>